<organism evidence="2 3">
    <name type="scientific">Mycosarcoma maydis</name>
    <name type="common">Corn smut fungus</name>
    <name type="synonym">Ustilago maydis</name>
    <dbReference type="NCBI Taxonomy" id="5270"/>
    <lineage>
        <taxon>Eukaryota</taxon>
        <taxon>Fungi</taxon>
        <taxon>Dikarya</taxon>
        <taxon>Basidiomycota</taxon>
        <taxon>Ustilaginomycotina</taxon>
        <taxon>Ustilaginomycetes</taxon>
        <taxon>Ustilaginales</taxon>
        <taxon>Ustilaginaceae</taxon>
        <taxon>Mycosarcoma</taxon>
    </lineage>
</organism>
<evidence type="ECO:0000313" key="2">
    <source>
        <dbReference type="EMBL" id="KIS66706.1"/>
    </source>
</evidence>
<reference evidence="2 3" key="1">
    <citation type="journal article" date="2006" name="Nature">
        <title>Insights from the genome of the biotrophic fungal plant pathogen Ustilago maydis.</title>
        <authorList>
            <person name="Kamper J."/>
            <person name="Kahmann R."/>
            <person name="Bolker M."/>
            <person name="Ma L.J."/>
            <person name="Brefort T."/>
            <person name="Saville B.J."/>
            <person name="Banuett F."/>
            <person name="Kronstad J.W."/>
            <person name="Gold S.E."/>
            <person name="Muller O."/>
            <person name="Perlin M.H."/>
            <person name="Wosten H.A."/>
            <person name="de Vries R."/>
            <person name="Ruiz-Herrera J."/>
            <person name="Reynaga-Pena C.G."/>
            <person name="Snetselaar K."/>
            <person name="McCann M."/>
            <person name="Perez-Martin J."/>
            <person name="Feldbrugge M."/>
            <person name="Basse C.W."/>
            <person name="Steinberg G."/>
            <person name="Ibeas J.I."/>
            <person name="Holloman W."/>
            <person name="Guzman P."/>
            <person name="Farman M."/>
            <person name="Stajich J.E."/>
            <person name="Sentandreu R."/>
            <person name="Gonzalez-Prieto J.M."/>
            <person name="Kennell J.C."/>
            <person name="Molina L."/>
            <person name="Schirawski J."/>
            <person name="Mendoza-Mendoza A."/>
            <person name="Greilinger D."/>
            <person name="Munch K."/>
            <person name="Rossel N."/>
            <person name="Scherer M."/>
            <person name="Vranes M."/>
            <person name="Ladendorf O."/>
            <person name="Vincon V."/>
            <person name="Fuchs U."/>
            <person name="Sandrock B."/>
            <person name="Meng S."/>
            <person name="Ho E.C."/>
            <person name="Cahill M.J."/>
            <person name="Boyce K.J."/>
            <person name="Klose J."/>
            <person name="Klosterman S.J."/>
            <person name="Deelstra H.J."/>
            <person name="Ortiz-Castellanos L."/>
            <person name="Li W."/>
            <person name="Sanchez-Alonso P."/>
            <person name="Schreier P.H."/>
            <person name="Hauser-Hahn I."/>
            <person name="Vaupel M."/>
            <person name="Koopmann E."/>
            <person name="Friedrich G."/>
            <person name="Voss H."/>
            <person name="Schluter T."/>
            <person name="Margolis J."/>
            <person name="Platt D."/>
            <person name="Swimmer C."/>
            <person name="Gnirke A."/>
            <person name="Chen F."/>
            <person name="Vysotskaia V."/>
            <person name="Mannhaupt G."/>
            <person name="Guldener U."/>
            <person name="Munsterkotter M."/>
            <person name="Haase D."/>
            <person name="Oesterheld M."/>
            <person name="Mewes H.W."/>
            <person name="Mauceli E.W."/>
            <person name="DeCaprio D."/>
            <person name="Wade C.M."/>
            <person name="Butler J."/>
            <person name="Young S."/>
            <person name="Jaffe D.B."/>
            <person name="Calvo S."/>
            <person name="Nusbaum C."/>
            <person name="Galagan J."/>
            <person name="Birren B.W."/>
        </authorList>
    </citation>
    <scope>NUCLEOTIDE SEQUENCE [LARGE SCALE GENOMIC DNA]</scope>
    <source>
        <strain evidence="3">DSM 14603 / FGSC 9021 / UM521</strain>
    </source>
</reference>
<feature type="compositionally biased region" description="Basic residues" evidence="1">
    <location>
        <begin position="174"/>
        <end position="188"/>
    </location>
</feature>
<dbReference type="RefSeq" id="XP_011391639.1">
    <property type="nucleotide sequence ID" value="XM_011393337.1"/>
</dbReference>
<dbReference type="SUPFAM" id="SSF101447">
    <property type="entry name" value="Formin homology 2 domain (FH2 domain)"/>
    <property type="match status" value="1"/>
</dbReference>
<protein>
    <submittedName>
        <fullName evidence="2">Uncharacterized protein</fullName>
    </submittedName>
</protein>
<feature type="region of interest" description="Disordered" evidence="1">
    <location>
        <begin position="50"/>
        <end position="83"/>
    </location>
</feature>
<evidence type="ECO:0000256" key="1">
    <source>
        <dbReference type="SAM" id="MobiDB-lite"/>
    </source>
</evidence>
<feature type="compositionally biased region" description="Low complexity" evidence="1">
    <location>
        <begin position="64"/>
        <end position="75"/>
    </location>
</feature>
<dbReference type="Proteomes" id="UP000000561">
    <property type="component" value="Chromosome 17"/>
</dbReference>
<feature type="region of interest" description="Disordered" evidence="1">
    <location>
        <begin position="126"/>
        <end position="199"/>
    </location>
</feature>
<keyword evidence="3" id="KW-1185">Reference proteome</keyword>
<dbReference type="InParanoid" id="A0A0D1DS46"/>
<proteinExistence type="predicted"/>
<feature type="compositionally biased region" description="Pro residues" evidence="1">
    <location>
        <begin position="139"/>
        <end position="150"/>
    </location>
</feature>
<gene>
    <name evidence="2" type="ORF">UMAG_04770</name>
</gene>
<name>A0A0D1DS46_MYCMD</name>
<dbReference type="GeneID" id="23564843"/>
<dbReference type="STRING" id="237631.A0A0D1DS46"/>
<dbReference type="KEGG" id="uma:UMAG_04770"/>
<accession>A0A0D1DS46</accession>
<dbReference type="eggNOG" id="KOG3026">
    <property type="taxonomic scope" value="Eukaryota"/>
</dbReference>
<dbReference type="EMBL" id="CM003156">
    <property type="protein sequence ID" value="KIS66706.1"/>
    <property type="molecule type" value="Genomic_DNA"/>
</dbReference>
<dbReference type="VEuPathDB" id="FungiDB:UMAG_04770"/>
<dbReference type="AlphaFoldDB" id="A0A0D1DS46"/>
<sequence length="247" mass="27148">MDVSELEVYKQQLSQVSTALQSDGANQDLIDLRNELSNLIRLTQSHASCSSSAARTHRCEPLPSSSWSHTHSSDSVEQNSSRSMFQVAHHVSARYAPDNHRAAVLHDTDCAPYTAYGHQQVLQENHIHPPPLESNNIDAPPPPPPPPPVPFSTEATRAPPPPPPSLAAIDERAQRKHRNEKKLARREHKSAVQQQKASSWLKFASQASKNKALKPSIFSTSDDPYAKVGVNKRAHAHANPPDKHAPA</sequence>
<evidence type="ECO:0000313" key="3">
    <source>
        <dbReference type="Proteomes" id="UP000000561"/>
    </source>
</evidence>
<dbReference type="OrthoDB" id="79171at2759"/>